<dbReference type="Proteomes" id="UP000187406">
    <property type="component" value="Unassembled WGS sequence"/>
</dbReference>
<dbReference type="SMART" id="SM00343">
    <property type="entry name" value="ZnF_C2HC"/>
    <property type="match status" value="4"/>
</dbReference>
<evidence type="ECO:0000313" key="4">
    <source>
        <dbReference type="Proteomes" id="UP000187406"/>
    </source>
</evidence>
<dbReference type="InterPro" id="IPR001878">
    <property type="entry name" value="Znf_CCHC"/>
</dbReference>
<name>A0A1Q3DFY4_CEPFO</name>
<dbReference type="AlphaFoldDB" id="A0A1Q3DFY4"/>
<keyword evidence="1" id="KW-0479">Metal-binding</keyword>
<evidence type="ECO:0000313" key="3">
    <source>
        <dbReference type="EMBL" id="GAV91168.1"/>
    </source>
</evidence>
<dbReference type="InterPro" id="IPR025836">
    <property type="entry name" value="Zn_knuckle_CX2CX4HX4C"/>
</dbReference>
<organism evidence="3 4">
    <name type="scientific">Cephalotus follicularis</name>
    <name type="common">Albany pitcher plant</name>
    <dbReference type="NCBI Taxonomy" id="3775"/>
    <lineage>
        <taxon>Eukaryota</taxon>
        <taxon>Viridiplantae</taxon>
        <taxon>Streptophyta</taxon>
        <taxon>Embryophyta</taxon>
        <taxon>Tracheophyta</taxon>
        <taxon>Spermatophyta</taxon>
        <taxon>Magnoliopsida</taxon>
        <taxon>eudicotyledons</taxon>
        <taxon>Gunneridae</taxon>
        <taxon>Pentapetalae</taxon>
        <taxon>rosids</taxon>
        <taxon>fabids</taxon>
        <taxon>Oxalidales</taxon>
        <taxon>Cephalotaceae</taxon>
        <taxon>Cephalotus</taxon>
    </lineage>
</organism>
<keyword evidence="1" id="KW-0863">Zinc-finger</keyword>
<evidence type="ECO:0000256" key="1">
    <source>
        <dbReference type="PROSITE-ProRule" id="PRU00047"/>
    </source>
</evidence>
<dbReference type="InParanoid" id="A0A1Q3DFY4"/>
<proteinExistence type="predicted"/>
<dbReference type="PROSITE" id="PS50158">
    <property type="entry name" value="ZF_CCHC"/>
    <property type="match status" value="3"/>
</dbReference>
<sequence length="104" mass="11212">CFHCGRKSHQLEDCWWNNKLCMRCGATGHVMKNFTGDPSQQTANCGTPGQGSNAGPGACYHCGRRGHLQKDCWRMNGLCLRCGAPGHSVKDCPKSPSTGPMSNS</sequence>
<feature type="non-terminal residue" evidence="3">
    <location>
        <position position="1"/>
    </location>
</feature>
<keyword evidence="4" id="KW-1185">Reference proteome</keyword>
<dbReference type="InterPro" id="IPR036875">
    <property type="entry name" value="Znf_CCHC_sf"/>
</dbReference>
<dbReference type="Pfam" id="PF00098">
    <property type="entry name" value="zf-CCHC"/>
    <property type="match status" value="2"/>
</dbReference>
<feature type="non-terminal residue" evidence="3">
    <location>
        <position position="104"/>
    </location>
</feature>
<protein>
    <submittedName>
        <fullName evidence="3">Zf-CCHC domain-containing protein/zf-CCHC_4 domain-containing protein</fullName>
    </submittedName>
</protein>
<gene>
    <name evidence="3" type="ORF">CFOL_v3_34567</name>
</gene>
<feature type="domain" description="CCHC-type" evidence="2">
    <location>
        <begin position="1"/>
        <end position="14"/>
    </location>
</feature>
<reference evidence="4" key="1">
    <citation type="submission" date="2016-04" db="EMBL/GenBank/DDBJ databases">
        <title>Cephalotus genome sequencing.</title>
        <authorList>
            <person name="Fukushima K."/>
            <person name="Hasebe M."/>
            <person name="Fang X."/>
        </authorList>
    </citation>
    <scope>NUCLEOTIDE SEQUENCE [LARGE SCALE GENOMIC DNA]</scope>
    <source>
        <strain evidence="4">cv. St1</strain>
    </source>
</reference>
<dbReference type="Pfam" id="PF14392">
    <property type="entry name" value="zf-CCHC_4"/>
    <property type="match status" value="2"/>
</dbReference>
<dbReference type="GO" id="GO:0008270">
    <property type="term" value="F:zinc ion binding"/>
    <property type="evidence" value="ECO:0007669"/>
    <property type="project" value="UniProtKB-KW"/>
</dbReference>
<comment type="caution">
    <text evidence="3">The sequence shown here is derived from an EMBL/GenBank/DDBJ whole genome shotgun (WGS) entry which is preliminary data.</text>
</comment>
<feature type="domain" description="CCHC-type" evidence="2">
    <location>
        <begin position="59"/>
        <end position="72"/>
    </location>
</feature>
<dbReference type="OrthoDB" id="514078at2759"/>
<dbReference type="Gene3D" id="4.10.60.10">
    <property type="entry name" value="Zinc finger, CCHC-type"/>
    <property type="match status" value="2"/>
</dbReference>
<feature type="domain" description="CCHC-type" evidence="2">
    <location>
        <begin position="79"/>
        <end position="94"/>
    </location>
</feature>
<keyword evidence="1" id="KW-0862">Zinc</keyword>
<dbReference type="EMBL" id="BDDD01007057">
    <property type="protein sequence ID" value="GAV91168.1"/>
    <property type="molecule type" value="Genomic_DNA"/>
</dbReference>
<evidence type="ECO:0000259" key="2">
    <source>
        <dbReference type="PROSITE" id="PS50158"/>
    </source>
</evidence>
<dbReference type="SUPFAM" id="SSF57756">
    <property type="entry name" value="Retrovirus zinc finger-like domains"/>
    <property type="match status" value="2"/>
</dbReference>
<accession>A0A1Q3DFY4</accession>
<dbReference type="GO" id="GO:0003676">
    <property type="term" value="F:nucleic acid binding"/>
    <property type="evidence" value="ECO:0007669"/>
    <property type="project" value="InterPro"/>
</dbReference>